<sequence length="403" mass="42320">MLLNTAIVVAAIVLAGYLAFSKRLAGSATWKATVTPLASIMGSGFLVSAPLLAGVVGNLAILCMAGLLALAYAVGGAIRFNIRNFEPIENDELGLVQGVAFLSRLVLSVAYFISVTYYLQLLAAFLLNGIGVDNDTAAHAITTALLLVIGGVGMWRGLSLLEGIEKYAVAFNLGAIGALLVGLIVYNVGLLTGGKWALPDVSSDINLHDARVLLGLLIVVQGFETSRYLGEKHPADQRIKTMRYAQLLASAIYLVFIGLATVLFRDDLGADVTAIIKMTQPVAAVLPLLLSVAAIGSQFSAAVADYEGAGGLVEDLSGQKLPAKYAYLLILVATIALTWETNVNSIIAYASRAFALFYTPQCGVACIVAWQKQDTSHRGLRIAGYAALALVCLAVFALGLPAE</sequence>
<keyword evidence="3" id="KW-1185">Reference proteome</keyword>
<feature type="transmembrane region" description="Helical" evidence="1">
    <location>
        <begin position="45"/>
        <end position="74"/>
    </location>
</feature>
<feature type="transmembrane region" description="Helical" evidence="1">
    <location>
        <begin position="244"/>
        <end position="264"/>
    </location>
</feature>
<keyword evidence="1" id="KW-0472">Membrane</keyword>
<protein>
    <recommendedName>
        <fullName evidence="4">Transporter</fullName>
    </recommendedName>
</protein>
<dbReference type="Proteomes" id="UP000318478">
    <property type="component" value="Unassembled WGS sequence"/>
</dbReference>
<feature type="transmembrane region" description="Helical" evidence="1">
    <location>
        <begin position="284"/>
        <end position="304"/>
    </location>
</feature>
<reference evidence="2 3" key="1">
    <citation type="submission" date="2019-02" db="EMBL/GenBank/DDBJ databases">
        <title>Deep-cultivation of Planctomycetes and their phenomic and genomic characterization uncovers novel biology.</title>
        <authorList>
            <person name="Wiegand S."/>
            <person name="Jogler M."/>
            <person name="Boedeker C."/>
            <person name="Pinto D."/>
            <person name="Vollmers J."/>
            <person name="Rivas-Marin E."/>
            <person name="Kohn T."/>
            <person name="Peeters S.H."/>
            <person name="Heuer A."/>
            <person name="Rast P."/>
            <person name="Oberbeckmann S."/>
            <person name="Bunk B."/>
            <person name="Jeske O."/>
            <person name="Meyerdierks A."/>
            <person name="Storesund J.E."/>
            <person name="Kallscheuer N."/>
            <person name="Luecker S."/>
            <person name="Lage O.M."/>
            <person name="Pohl T."/>
            <person name="Merkel B.J."/>
            <person name="Hornburger P."/>
            <person name="Mueller R.-W."/>
            <person name="Bruemmer F."/>
            <person name="Labrenz M."/>
            <person name="Spormann A.M."/>
            <person name="Op Den Camp H."/>
            <person name="Overmann J."/>
            <person name="Amann R."/>
            <person name="Jetten M.S.M."/>
            <person name="Mascher T."/>
            <person name="Medema M.H."/>
            <person name="Devos D.P."/>
            <person name="Kaster A.-K."/>
            <person name="Ovreas L."/>
            <person name="Rohde M."/>
            <person name="Galperin M.Y."/>
            <person name="Jogler C."/>
        </authorList>
    </citation>
    <scope>NUCLEOTIDE SEQUENCE [LARGE SCALE GENOMIC DNA]</scope>
    <source>
        <strain evidence="2 3">Pla123a</strain>
    </source>
</reference>
<proteinExistence type="predicted"/>
<keyword evidence="1" id="KW-1133">Transmembrane helix</keyword>
<feature type="transmembrane region" description="Helical" evidence="1">
    <location>
        <begin position="325"/>
        <end position="341"/>
    </location>
</feature>
<evidence type="ECO:0000313" key="2">
    <source>
        <dbReference type="EMBL" id="TWT85967.1"/>
    </source>
</evidence>
<gene>
    <name evidence="2" type="ORF">Pla123a_07750</name>
</gene>
<dbReference type="OrthoDB" id="271600at2"/>
<feature type="transmembrane region" description="Helical" evidence="1">
    <location>
        <begin position="167"/>
        <end position="185"/>
    </location>
</feature>
<evidence type="ECO:0008006" key="4">
    <source>
        <dbReference type="Google" id="ProtNLM"/>
    </source>
</evidence>
<dbReference type="EMBL" id="SJPO01000001">
    <property type="protein sequence ID" value="TWT85967.1"/>
    <property type="molecule type" value="Genomic_DNA"/>
</dbReference>
<name>A0A5C5ZFZ9_9BACT</name>
<comment type="caution">
    <text evidence="2">The sequence shown here is derived from an EMBL/GenBank/DDBJ whole genome shotgun (WGS) entry which is preliminary data.</text>
</comment>
<dbReference type="AlphaFoldDB" id="A0A5C5ZFZ9"/>
<feature type="transmembrane region" description="Helical" evidence="1">
    <location>
        <begin position="105"/>
        <end position="130"/>
    </location>
</feature>
<evidence type="ECO:0000313" key="3">
    <source>
        <dbReference type="Proteomes" id="UP000318478"/>
    </source>
</evidence>
<feature type="transmembrane region" description="Helical" evidence="1">
    <location>
        <begin position="382"/>
        <end position="402"/>
    </location>
</feature>
<accession>A0A5C5ZFZ9</accession>
<feature type="transmembrane region" description="Helical" evidence="1">
    <location>
        <begin position="136"/>
        <end position="155"/>
    </location>
</feature>
<dbReference type="RefSeq" id="WP_146584182.1">
    <property type="nucleotide sequence ID" value="NZ_SJPO01000001.1"/>
</dbReference>
<keyword evidence="1" id="KW-0812">Transmembrane</keyword>
<evidence type="ECO:0000256" key="1">
    <source>
        <dbReference type="SAM" id="Phobius"/>
    </source>
</evidence>
<dbReference type="Gene3D" id="1.20.1740.10">
    <property type="entry name" value="Amino acid/polyamine transporter I"/>
    <property type="match status" value="1"/>
</dbReference>
<organism evidence="2 3">
    <name type="scientific">Posidoniimonas polymericola</name>
    <dbReference type="NCBI Taxonomy" id="2528002"/>
    <lineage>
        <taxon>Bacteria</taxon>
        <taxon>Pseudomonadati</taxon>
        <taxon>Planctomycetota</taxon>
        <taxon>Planctomycetia</taxon>
        <taxon>Pirellulales</taxon>
        <taxon>Lacipirellulaceae</taxon>
        <taxon>Posidoniimonas</taxon>
    </lineage>
</organism>